<dbReference type="Proteomes" id="UP000429607">
    <property type="component" value="Unassembled WGS sequence"/>
</dbReference>
<accession>A0A6A3H6T2</accession>
<comment type="caution">
    <text evidence="3">The sequence shown here is derived from an EMBL/GenBank/DDBJ whole genome shotgun (WGS) entry which is preliminary data.</text>
</comment>
<feature type="signal peptide" evidence="2">
    <location>
        <begin position="1"/>
        <end position="19"/>
    </location>
</feature>
<evidence type="ECO:0000256" key="2">
    <source>
        <dbReference type="SAM" id="SignalP"/>
    </source>
</evidence>
<dbReference type="AlphaFoldDB" id="A0A6A3H6T2"/>
<sequence length="547" mass="57701">MKSFLVLALGLLGVVDIVALEGSNSDQASSSSSGSGAVDDGATVGDSAIAVYLPTKVLQNQLLNATGMEPDSLVAVTSSYSVLQDGSPGLADIATPNTNVFTSVLIVPAISNNSEAAITSILETKSSDDLSGRTQLMYNCKSAANLWNLLEDPNVLTLEGFQLFDTDASEDDAGSDGSTWADAGAGASTASNNSSVTEIPREIVALALVKVANCSTVLDLSSERAVLGNSFFGAEFFNSSTYFYVLNSIIQDVADPTSATESCLLKLELARATLIEVYPNCKIKFQSTDLNNLLDSATTTTLDAAPQTTRRLASTFGFLKDPSCTYACGKGGAPTDQCLASNGKGGWVNMQCTIEFYQRGVGCGYECGDETGSPYNQAEPNANQCYDCYKTTSACKSGYYSVSGVGCCQKLTCPVVSDTSMLSPSMLTWNLEADGRTISNPAFPIYNNGRCSDAASPSTSCCLITCTNCYTSITIASLYVDLNTYPDTKKYSTTSEMQLAGTSEMKLKIFAPNGCVVDNKENVVSFTRTTSLSSGIDLELKFTLDIL</sequence>
<organism evidence="3 4">
    <name type="scientific">Phytophthora rubi</name>
    <dbReference type="NCBI Taxonomy" id="129364"/>
    <lineage>
        <taxon>Eukaryota</taxon>
        <taxon>Sar</taxon>
        <taxon>Stramenopiles</taxon>
        <taxon>Oomycota</taxon>
        <taxon>Peronosporomycetes</taxon>
        <taxon>Peronosporales</taxon>
        <taxon>Peronosporaceae</taxon>
        <taxon>Phytophthora</taxon>
    </lineage>
</organism>
<dbReference type="EMBL" id="QXFV01005471">
    <property type="protein sequence ID" value="KAE8964832.1"/>
    <property type="molecule type" value="Genomic_DNA"/>
</dbReference>
<name>A0A6A3H6T2_9STRA</name>
<feature type="compositionally biased region" description="Low complexity" evidence="1">
    <location>
        <begin position="175"/>
        <end position="193"/>
    </location>
</feature>
<evidence type="ECO:0000313" key="4">
    <source>
        <dbReference type="Proteomes" id="UP000429607"/>
    </source>
</evidence>
<evidence type="ECO:0008006" key="5">
    <source>
        <dbReference type="Google" id="ProtNLM"/>
    </source>
</evidence>
<proteinExistence type="predicted"/>
<feature type="chain" id="PRO_5025654915" description="FAS1 domain-containing protein" evidence="2">
    <location>
        <begin position="20"/>
        <end position="547"/>
    </location>
</feature>
<feature type="region of interest" description="Disordered" evidence="1">
    <location>
        <begin position="169"/>
        <end position="193"/>
    </location>
</feature>
<evidence type="ECO:0000256" key="1">
    <source>
        <dbReference type="SAM" id="MobiDB-lite"/>
    </source>
</evidence>
<reference evidence="3 4" key="1">
    <citation type="submission" date="2018-09" db="EMBL/GenBank/DDBJ databases">
        <title>Genomic investigation of the strawberry pathogen Phytophthora fragariae indicates pathogenicity is determined by transcriptional variation in three key races.</title>
        <authorList>
            <person name="Adams T.M."/>
            <person name="Armitage A.D."/>
            <person name="Sobczyk M.K."/>
            <person name="Bates H.J."/>
            <person name="Dunwell J.M."/>
            <person name="Nellist C.F."/>
            <person name="Harrison R.J."/>
        </authorList>
    </citation>
    <scope>NUCLEOTIDE SEQUENCE [LARGE SCALE GENOMIC DNA]</scope>
    <source>
        <strain evidence="3 4">SCRP249</strain>
    </source>
</reference>
<keyword evidence="2" id="KW-0732">Signal</keyword>
<protein>
    <recommendedName>
        <fullName evidence="5">FAS1 domain-containing protein</fullName>
    </recommendedName>
</protein>
<gene>
    <name evidence="3" type="ORF">PR001_g28919</name>
</gene>
<evidence type="ECO:0000313" key="3">
    <source>
        <dbReference type="EMBL" id="KAE8964832.1"/>
    </source>
</evidence>